<dbReference type="GO" id="GO:1903013">
    <property type="term" value="P:response to differentiation-inducing factor 1"/>
    <property type="evidence" value="ECO:0007669"/>
    <property type="project" value="TreeGrafter"/>
</dbReference>
<dbReference type="InterPro" id="IPR051852">
    <property type="entry name" value="Alpha-type_PK"/>
</dbReference>
<dbReference type="GO" id="GO:0005524">
    <property type="term" value="F:ATP binding"/>
    <property type="evidence" value="ECO:0007669"/>
    <property type="project" value="UniProtKB-KW"/>
</dbReference>
<feature type="region of interest" description="Disordered" evidence="6">
    <location>
        <begin position="294"/>
        <end position="313"/>
    </location>
</feature>
<dbReference type="CDD" id="cd04508">
    <property type="entry name" value="Tudor_SF"/>
    <property type="match status" value="1"/>
</dbReference>
<feature type="domain" description="Alpha-type protein kinase" evidence="7">
    <location>
        <begin position="54"/>
        <end position="283"/>
    </location>
</feature>
<keyword evidence="1" id="KW-0723">Serine/threonine-protein kinase</keyword>
<gene>
    <name evidence="8" type="ORF">CTAYLR_002450</name>
</gene>
<dbReference type="InterPro" id="IPR011990">
    <property type="entry name" value="TPR-like_helical_dom_sf"/>
</dbReference>
<dbReference type="SUPFAM" id="SSF56112">
    <property type="entry name" value="Protein kinase-like (PK-like)"/>
    <property type="match status" value="1"/>
</dbReference>
<accession>A0AAD7UN97</accession>
<dbReference type="PANTHER" id="PTHR45992:SF2">
    <property type="entry name" value="EUKARYOTIC ELONGATION FACTOR 2 KINASE"/>
    <property type="match status" value="1"/>
</dbReference>
<dbReference type="InterPro" id="IPR011009">
    <property type="entry name" value="Kinase-like_dom_sf"/>
</dbReference>
<evidence type="ECO:0000256" key="1">
    <source>
        <dbReference type="ARBA" id="ARBA00022527"/>
    </source>
</evidence>
<keyword evidence="3" id="KW-0547">Nucleotide-binding</keyword>
<dbReference type="Gene3D" id="1.25.40.10">
    <property type="entry name" value="Tetratricopeptide repeat domain"/>
    <property type="match status" value="1"/>
</dbReference>
<evidence type="ECO:0000259" key="7">
    <source>
        <dbReference type="PROSITE" id="PS51158"/>
    </source>
</evidence>
<dbReference type="Gene3D" id="2.30.30.140">
    <property type="match status" value="1"/>
</dbReference>
<evidence type="ECO:0000313" key="9">
    <source>
        <dbReference type="Proteomes" id="UP001230188"/>
    </source>
</evidence>
<dbReference type="Proteomes" id="UP001230188">
    <property type="component" value="Unassembled WGS sequence"/>
</dbReference>
<keyword evidence="5" id="KW-0067">ATP-binding</keyword>
<protein>
    <recommendedName>
        <fullName evidence="7">Alpha-type protein kinase domain-containing protein</fullName>
    </recommendedName>
</protein>
<evidence type="ECO:0000256" key="2">
    <source>
        <dbReference type="ARBA" id="ARBA00022679"/>
    </source>
</evidence>
<keyword evidence="2" id="KW-0808">Transferase</keyword>
<evidence type="ECO:0000256" key="5">
    <source>
        <dbReference type="ARBA" id="ARBA00022840"/>
    </source>
</evidence>
<evidence type="ECO:0000256" key="4">
    <source>
        <dbReference type="ARBA" id="ARBA00022777"/>
    </source>
</evidence>
<name>A0AAD7UN97_9STRA</name>
<dbReference type="SMART" id="SM00811">
    <property type="entry name" value="Alpha_kinase"/>
    <property type="match status" value="1"/>
</dbReference>
<keyword evidence="9" id="KW-1185">Reference proteome</keyword>
<dbReference type="Gene3D" id="3.30.200.20">
    <property type="entry name" value="Phosphorylase Kinase, domain 1"/>
    <property type="match status" value="2"/>
</dbReference>
<evidence type="ECO:0000256" key="3">
    <source>
        <dbReference type="ARBA" id="ARBA00022741"/>
    </source>
</evidence>
<comment type="caution">
    <text evidence="8">The sequence shown here is derived from an EMBL/GenBank/DDBJ whole genome shotgun (WGS) entry which is preliminary data.</text>
</comment>
<proteinExistence type="predicted"/>
<dbReference type="GO" id="GO:0004674">
    <property type="term" value="F:protein serine/threonine kinase activity"/>
    <property type="evidence" value="ECO:0007669"/>
    <property type="project" value="UniProtKB-KW"/>
</dbReference>
<dbReference type="AlphaFoldDB" id="A0AAD7UN97"/>
<evidence type="ECO:0000313" key="8">
    <source>
        <dbReference type="EMBL" id="KAJ8612104.1"/>
    </source>
</evidence>
<dbReference type="Gene3D" id="3.20.200.10">
    <property type="entry name" value="MHCK/EF2 kinase"/>
    <property type="match status" value="1"/>
</dbReference>
<dbReference type="InterPro" id="IPR004166">
    <property type="entry name" value="a-kinase_dom"/>
</dbReference>
<keyword evidence="4" id="KW-0418">Kinase</keyword>
<dbReference type="GO" id="GO:0031037">
    <property type="term" value="P:myosin II filament disassembly"/>
    <property type="evidence" value="ECO:0007669"/>
    <property type="project" value="TreeGrafter"/>
</dbReference>
<dbReference type="PANTHER" id="PTHR45992">
    <property type="entry name" value="EUKARYOTIC ELONGATION FACTOR 2 KINASE-RELATED"/>
    <property type="match status" value="1"/>
</dbReference>
<sequence>MFWKKRSDRAGCEMAPSRTQELFRRAIAQARDEGDPWALHRLHDLPAERVRRHRYDVMGGTWKVDETLVKVERMAFDKGAMRRCYRLKKLSQQPNRPPIHPLNWRKSNNYIAKQYLDPTVMKDDGGRAAVLLDVQLQLTAAAFATAFDEALVPPKPVIIIDCFAIELYERQPVEYMLVERYITGKDEYGRGFIKHNSNIGYIDDAEKRLTPQVFSAATFWLSKGAALVTDIQGVGDLYTDPQVHCRSQRFGTGDLGRRGMAFFFQSYDGSRNPLYKALGVPQFRLSPAEKRRAANAESRITQAKRKAREGESLGRTGSDWGFFANMSARDDMLSLRFASATATRRAQRAIARKVDLERRDKREDADTIEAIEVMLAACNAQAARSLVGVLDDDVERLAPKFEDEFDVAAVLGDYCRRDRRRCQSLRHSDSTLSVRSSTSEMSGGGFFGWARLSSDDPKTNPHYANDIAERVKLLAETEDDEVKWALAEVHAALAELESEGRFTDWQPDAGSALFHAARAAELGSPVAAHALARWHAGLAPGALVPCNALAGQVPQEPGKAGPLLVLAARRGDPTAAFHAARAFTDGDLGLPADRRAADKLLRASLRVATAAHPGPISGFRLNDLVEVDYRNNGFFYEARIKEVRDDGTADVVYLEDDECERHVDWSRIRSRVTEKKFIPAGKAGAVLPPKHKILAELADLHSQNHRYKAAIFLDEAAEAAADVLAPRIAKNYRDRAARLRRRYSGVAD</sequence>
<dbReference type="Pfam" id="PF02816">
    <property type="entry name" value="Alpha_kinase"/>
    <property type="match status" value="1"/>
</dbReference>
<dbReference type="PROSITE" id="PS51158">
    <property type="entry name" value="ALPHA_KINASE"/>
    <property type="match status" value="1"/>
</dbReference>
<dbReference type="EMBL" id="JAQMWT010000057">
    <property type="protein sequence ID" value="KAJ8612104.1"/>
    <property type="molecule type" value="Genomic_DNA"/>
</dbReference>
<evidence type="ECO:0000256" key="6">
    <source>
        <dbReference type="SAM" id="MobiDB-lite"/>
    </source>
</evidence>
<reference evidence="8" key="1">
    <citation type="submission" date="2023-01" db="EMBL/GenBank/DDBJ databases">
        <title>Metagenome sequencing of chrysophaentin producing Chrysophaeum taylorii.</title>
        <authorList>
            <person name="Davison J."/>
            <person name="Bewley C."/>
        </authorList>
    </citation>
    <scope>NUCLEOTIDE SEQUENCE</scope>
    <source>
        <strain evidence="8">NIES-1699</strain>
    </source>
</reference>
<organism evidence="8 9">
    <name type="scientific">Chrysophaeum taylorii</name>
    <dbReference type="NCBI Taxonomy" id="2483200"/>
    <lineage>
        <taxon>Eukaryota</taxon>
        <taxon>Sar</taxon>
        <taxon>Stramenopiles</taxon>
        <taxon>Ochrophyta</taxon>
        <taxon>Pelagophyceae</taxon>
        <taxon>Pelagomonadales</taxon>
        <taxon>Pelagomonadaceae</taxon>
        <taxon>Chrysophaeum</taxon>
    </lineage>
</organism>